<protein>
    <recommendedName>
        <fullName evidence="3">Nucleic acid-binding protein</fullName>
    </recommendedName>
</protein>
<evidence type="ECO:0008006" key="3">
    <source>
        <dbReference type="Google" id="ProtNLM"/>
    </source>
</evidence>
<gene>
    <name evidence="1" type="ORF">GCM10009810_04960</name>
</gene>
<name>A0ABN2K317_9MICO</name>
<dbReference type="RefSeq" id="WP_344061634.1">
    <property type="nucleotide sequence ID" value="NZ_BAAAPN010000014.1"/>
</dbReference>
<evidence type="ECO:0000313" key="2">
    <source>
        <dbReference type="Proteomes" id="UP001501475"/>
    </source>
</evidence>
<reference evidence="1 2" key="1">
    <citation type="journal article" date="2019" name="Int. J. Syst. Evol. Microbiol.">
        <title>The Global Catalogue of Microorganisms (GCM) 10K type strain sequencing project: providing services to taxonomists for standard genome sequencing and annotation.</title>
        <authorList>
            <consortium name="The Broad Institute Genomics Platform"/>
            <consortium name="The Broad Institute Genome Sequencing Center for Infectious Disease"/>
            <person name="Wu L."/>
            <person name="Ma J."/>
        </authorList>
    </citation>
    <scope>NUCLEOTIDE SEQUENCE [LARGE SCALE GENOMIC DNA]</scope>
    <source>
        <strain evidence="1 2">JCM 15591</strain>
    </source>
</reference>
<dbReference type="Proteomes" id="UP001501475">
    <property type="component" value="Unassembled WGS sequence"/>
</dbReference>
<dbReference type="InterPro" id="IPR021799">
    <property type="entry name" value="PIN-like_prokaryotic"/>
</dbReference>
<sequence length="182" mass="20307">MSAHLFPDNTVLCNFASVHQLDLLAKLLDGNGRWVEAVAHECDRSRQFYPDLATVHSDGWLGEPIEICDEADTRQVEGIRKAVFGGTDAQPTQHLGEAQSIHILTRWPDYKDSVWLSDDRESLRVARNQGVAVRETQHLVAEAIQWGFIATAEAGFTMLQQMVAEGQHPAVPHRATDLLNLE</sequence>
<keyword evidence="2" id="KW-1185">Reference proteome</keyword>
<proteinExistence type="predicted"/>
<dbReference type="Pfam" id="PF11848">
    <property type="entry name" value="DUF3368"/>
    <property type="match status" value="1"/>
</dbReference>
<organism evidence="1 2">
    <name type="scientific">Nostocoides vanveenii</name>
    <dbReference type="NCBI Taxonomy" id="330835"/>
    <lineage>
        <taxon>Bacteria</taxon>
        <taxon>Bacillati</taxon>
        <taxon>Actinomycetota</taxon>
        <taxon>Actinomycetes</taxon>
        <taxon>Micrococcales</taxon>
        <taxon>Intrasporangiaceae</taxon>
        <taxon>Nostocoides</taxon>
    </lineage>
</organism>
<evidence type="ECO:0000313" key="1">
    <source>
        <dbReference type="EMBL" id="GAA1747347.1"/>
    </source>
</evidence>
<comment type="caution">
    <text evidence="1">The sequence shown here is derived from an EMBL/GenBank/DDBJ whole genome shotgun (WGS) entry which is preliminary data.</text>
</comment>
<accession>A0ABN2K317</accession>
<dbReference type="EMBL" id="BAAAPN010000014">
    <property type="protein sequence ID" value="GAA1747347.1"/>
    <property type="molecule type" value="Genomic_DNA"/>
</dbReference>